<dbReference type="GO" id="GO:0016491">
    <property type="term" value="F:oxidoreductase activity"/>
    <property type="evidence" value="ECO:0007669"/>
    <property type="project" value="UniProtKB-KW"/>
</dbReference>
<comment type="caution">
    <text evidence="3">The sequence shown here is derived from an EMBL/GenBank/DDBJ whole genome shotgun (WGS) entry which is preliminary data.</text>
</comment>
<evidence type="ECO:0000256" key="1">
    <source>
        <dbReference type="ARBA" id="ARBA00006484"/>
    </source>
</evidence>
<dbReference type="FunFam" id="3.40.50.720:FF:000084">
    <property type="entry name" value="Short-chain dehydrogenase reductase"/>
    <property type="match status" value="1"/>
</dbReference>
<evidence type="ECO:0000313" key="4">
    <source>
        <dbReference type="Proteomes" id="UP000568106"/>
    </source>
</evidence>
<comment type="similarity">
    <text evidence="1">Belongs to the short-chain dehydrogenases/reductases (SDR) family.</text>
</comment>
<dbReference type="PRINTS" id="PR00081">
    <property type="entry name" value="GDHRDH"/>
</dbReference>
<dbReference type="InterPro" id="IPR020904">
    <property type="entry name" value="Sc_DH/Rdtase_CS"/>
</dbReference>
<keyword evidence="4" id="KW-1185">Reference proteome</keyword>
<dbReference type="PANTHER" id="PTHR24321">
    <property type="entry name" value="DEHYDROGENASES, SHORT CHAIN"/>
    <property type="match status" value="1"/>
</dbReference>
<protein>
    <submittedName>
        <fullName evidence="3">NAD(P)-dependent dehydrogenase (Short-subunit alcohol dehydrogenase family)</fullName>
    </submittedName>
</protein>
<dbReference type="PROSITE" id="PS00061">
    <property type="entry name" value="ADH_SHORT"/>
    <property type="match status" value="1"/>
</dbReference>
<evidence type="ECO:0000256" key="2">
    <source>
        <dbReference type="ARBA" id="ARBA00023002"/>
    </source>
</evidence>
<dbReference type="Pfam" id="PF13561">
    <property type="entry name" value="adh_short_C2"/>
    <property type="match status" value="1"/>
</dbReference>
<gene>
    <name evidence="3" type="ORF">HDF09_001304</name>
</gene>
<dbReference type="InterPro" id="IPR036291">
    <property type="entry name" value="NAD(P)-bd_dom_sf"/>
</dbReference>
<dbReference type="EMBL" id="JACHDY010000002">
    <property type="protein sequence ID" value="MBB5316635.1"/>
    <property type="molecule type" value="Genomic_DNA"/>
</dbReference>
<dbReference type="InterPro" id="IPR002347">
    <property type="entry name" value="SDR_fam"/>
</dbReference>
<accession>A0A7W8IHY3</accession>
<dbReference type="PANTHER" id="PTHR24321:SF11">
    <property type="entry name" value="BLR0893 PROTEIN"/>
    <property type="match status" value="1"/>
</dbReference>
<proteinExistence type="inferred from homology"/>
<dbReference type="SUPFAM" id="SSF51735">
    <property type="entry name" value="NAD(P)-binding Rossmann-fold domains"/>
    <property type="match status" value="1"/>
</dbReference>
<organism evidence="3 4">
    <name type="scientific">Tunturiibacter empetritectus</name>
    <dbReference type="NCBI Taxonomy" id="3069691"/>
    <lineage>
        <taxon>Bacteria</taxon>
        <taxon>Pseudomonadati</taxon>
        <taxon>Acidobacteriota</taxon>
        <taxon>Terriglobia</taxon>
        <taxon>Terriglobales</taxon>
        <taxon>Acidobacteriaceae</taxon>
        <taxon>Tunturiibacter</taxon>
    </lineage>
</organism>
<dbReference type="Proteomes" id="UP000568106">
    <property type="component" value="Unassembled WGS sequence"/>
</dbReference>
<dbReference type="Gene3D" id="3.40.50.720">
    <property type="entry name" value="NAD(P)-binding Rossmann-like Domain"/>
    <property type="match status" value="1"/>
</dbReference>
<evidence type="ECO:0000313" key="3">
    <source>
        <dbReference type="EMBL" id="MBB5316635.1"/>
    </source>
</evidence>
<dbReference type="AlphaFoldDB" id="A0A7W8IHY3"/>
<dbReference type="PRINTS" id="PR00080">
    <property type="entry name" value="SDRFAMILY"/>
</dbReference>
<name>A0A7W8IHY3_9BACT</name>
<keyword evidence="2" id="KW-0560">Oxidoreductase</keyword>
<dbReference type="CDD" id="cd05233">
    <property type="entry name" value="SDR_c"/>
    <property type="match status" value="1"/>
</dbReference>
<dbReference type="NCBIfam" id="NF005559">
    <property type="entry name" value="PRK07231.1"/>
    <property type="match status" value="1"/>
</dbReference>
<reference evidence="3" key="1">
    <citation type="submission" date="2020-08" db="EMBL/GenBank/DDBJ databases">
        <title>Genomic Encyclopedia of Type Strains, Phase IV (KMG-V): Genome sequencing to study the core and pangenomes of soil and plant-associated prokaryotes.</title>
        <authorList>
            <person name="Whitman W."/>
        </authorList>
    </citation>
    <scope>NUCLEOTIDE SEQUENCE [LARGE SCALE GENOMIC DNA]</scope>
    <source>
        <strain evidence="3">M8UP27</strain>
    </source>
</reference>
<sequence>MGNSFEFAGKVALITGGNRGIGAAAARRVAELGAQVVVTGRRQSEGQLLVKDIKRNSGSAAFIQADLSQPEQVKRIVPFTLETFGRLDYAFNNAGISGENRLLTDQTEKTFDRVFAVNVKALFLLLQDEVKQMMTQGQGGSIVNTASVGGLLAFPTAGPYVASKHAVLGLTKTAAIECGRYGIRVNAVSPGAVRTEMLLDVFGTQEALDEMSAVHPIGRIGRPEEIADAVAWLFSNRSSYYTGQSLTLDGGLTAQRPYVTQPSF</sequence>